<gene>
    <name evidence="11" type="primary">LOC120281714</name>
</gene>
<evidence type="ECO:0000259" key="9">
    <source>
        <dbReference type="Pfam" id="PF12719"/>
    </source>
</evidence>
<reference evidence="11" key="1">
    <citation type="submission" date="2025-08" db="UniProtKB">
        <authorList>
            <consortium name="RefSeq"/>
        </authorList>
    </citation>
    <scope>IDENTIFICATION</scope>
</reference>
<protein>
    <submittedName>
        <fullName evidence="11">Condensin complex subunit 3</fullName>
    </submittedName>
</protein>
<dbReference type="Gene3D" id="1.25.10.10">
    <property type="entry name" value="Leucine-rich Repeat Variant"/>
    <property type="match status" value="1"/>
</dbReference>
<evidence type="ECO:0000256" key="4">
    <source>
        <dbReference type="ARBA" id="ARBA00022618"/>
    </source>
</evidence>
<keyword evidence="6" id="KW-0226">DNA condensation</keyword>
<evidence type="ECO:0000256" key="7">
    <source>
        <dbReference type="ARBA" id="ARBA00023306"/>
    </source>
</evidence>
<dbReference type="InterPro" id="IPR011989">
    <property type="entry name" value="ARM-like"/>
</dbReference>
<evidence type="ECO:0000256" key="6">
    <source>
        <dbReference type="ARBA" id="ARBA00023067"/>
    </source>
</evidence>
<comment type="subcellular location">
    <subcellularLocation>
        <location evidence="1">Chromosome</location>
    </subcellularLocation>
</comment>
<evidence type="ECO:0000256" key="1">
    <source>
        <dbReference type="ARBA" id="ARBA00004286"/>
    </source>
</evidence>
<evidence type="ECO:0000313" key="11">
    <source>
        <dbReference type="RefSeq" id="XP_039144348.1"/>
    </source>
</evidence>
<feature type="compositionally biased region" description="Acidic residues" evidence="8">
    <location>
        <begin position="962"/>
        <end position="971"/>
    </location>
</feature>
<feature type="domain" description="Nuclear condensin complex subunit 3 C-terminal" evidence="9">
    <location>
        <begin position="516"/>
        <end position="863"/>
    </location>
</feature>
<sequence>MSETDEKRLAGEIARLLDECRLSHAVHSRKLKELSALRSSSSSSSRVRFFPSFARALSPLFDFPRRTPGSERTVRFVSAFAAHRNVRDPAICDAFLEEFLRFLLIAAGATHRSARFRACQIISEIIMLLPDDAEVSDEVWDDVIESMKQRLEDKVPGIRAFAVRALSRFANDVDNADIVNLFLETLPQESSVDVRKTIVLSLPPTNATSVAIVESTLDVSESVRRAAYCVLAIKFPMQSLSIKLRTVIIQRGLSDRSSLVRKECLKMLKEEWLAKYCNGDAIALLRFLDVETYETVGESVMEALLKDGVVKVQGQSIRQCLTTANTSEDHNSFQLMEAELALYWKAVCKHLQAEAQAKGLDAAATTGTEAEVYASEASVSNDLLDCVLPATVSDFVGLAKAHLSAGPNYRFASRQLLLLGAMLDFSDTSNRKVASVFVHELLMRSLEYEIDDDGNKVIIGDGINLGGDKDWARAVSELAKKVHASSGEFEAVVTGAIEELARPCRERTADFMQWMHCLAVTGLLLETTELLRNLQGKAIGASELLHSLLLPGAKHIHVDVQRVATRCLCLYGLLESRPSEELVKQLRLSFIIGPSSVSIMAAKALVDLATWHGPNELDKSISIGPEQSSDVKTGFNLVNVSNLKEDVNIGLIDLLFSGLDKDDSFLNTESEDQENVRSILAEGFAKFLLLSENYPSMSISLHPLILQRLITLYFSDDTKELQRLKQCLSVFFDHYSALSYSHKKCVSRAFIPVMQSMWPGIYGNSGGSPVLISKMRKRAVQVSRFMLQMMQTPLFAKEHEDVRSNVESSRSPDLMQPSSEFESGEEGLAIRIATEVANCPEKKIAAGKSYIQALCKTVGSLQFRTSEQEAVKCMRGLLNSMIASVLSDKELVKELNHMAAHLKSIDEHPDQELSQERADAIFSALELDVNLKMDMSVMNQPTPAPRPARTTAARRRVKREDSSDDDDDDDEHSPLPSMPVAPGVVSARSQSQRASKTAAMSRMSTRTSNALSDTDGEGGSEVTSEESSDESRGANAV</sequence>
<dbReference type="InterPro" id="IPR027165">
    <property type="entry name" value="CND3"/>
</dbReference>
<feature type="compositionally biased region" description="Polar residues" evidence="8">
    <location>
        <begin position="1002"/>
        <end position="1012"/>
    </location>
</feature>
<dbReference type="RefSeq" id="XP_039144348.1">
    <property type="nucleotide sequence ID" value="XM_039288414.1"/>
</dbReference>
<evidence type="ECO:0000313" key="10">
    <source>
        <dbReference type="Proteomes" id="UP001515500"/>
    </source>
</evidence>
<dbReference type="GO" id="GO:0007076">
    <property type="term" value="P:mitotic chromosome condensation"/>
    <property type="evidence" value="ECO:0007669"/>
    <property type="project" value="InterPro"/>
</dbReference>
<evidence type="ECO:0000256" key="5">
    <source>
        <dbReference type="ARBA" id="ARBA00022776"/>
    </source>
</evidence>
<feature type="compositionally biased region" description="Acidic residues" evidence="8">
    <location>
        <begin position="1014"/>
        <end position="1028"/>
    </location>
</feature>
<keyword evidence="10" id="KW-1185">Reference proteome</keyword>
<name>A0AB40D293_DIOCR</name>
<evidence type="ECO:0000256" key="2">
    <source>
        <dbReference type="ARBA" id="ARBA00006533"/>
    </source>
</evidence>
<evidence type="ECO:0000256" key="8">
    <source>
        <dbReference type="SAM" id="MobiDB-lite"/>
    </source>
</evidence>
<dbReference type="AlphaFoldDB" id="A0AB40D293"/>
<dbReference type="Pfam" id="PF12719">
    <property type="entry name" value="Cnd3"/>
    <property type="match status" value="1"/>
</dbReference>
<proteinExistence type="inferred from homology"/>
<dbReference type="InterPro" id="IPR016024">
    <property type="entry name" value="ARM-type_fold"/>
</dbReference>
<dbReference type="Proteomes" id="UP001515500">
    <property type="component" value="Chromosome 18"/>
</dbReference>
<accession>A0AB40D293</accession>
<dbReference type="PANTHER" id="PTHR14418">
    <property type="entry name" value="CONDENSIN COMPLEX SUBUNIT 3-RELATED"/>
    <property type="match status" value="1"/>
</dbReference>
<keyword evidence="3" id="KW-0158">Chromosome</keyword>
<dbReference type="PANTHER" id="PTHR14418:SF5">
    <property type="entry name" value="CONDENSIN COMPLEX SUBUNIT 3"/>
    <property type="match status" value="1"/>
</dbReference>
<keyword evidence="7" id="KW-0131">Cell cycle</keyword>
<evidence type="ECO:0000256" key="3">
    <source>
        <dbReference type="ARBA" id="ARBA00022454"/>
    </source>
</evidence>
<keyword evidence="5" id="KW-0498">Mitosis</keyword>
<dbReference type="GeneID" id="120281714"/>
<dbReference type="SUPFAM" id="SSF48371">
    <property type="entry name" value="ARM repeat"/>
    <property type="match status" value="1"/>
</dbReference>
<dbReference type="GO" id="GO:0051301">
    <property type="term" value="P:cell division"/>
    <property type="evidence" value="ECO:0007669"/>
    <property type="project" value="UniProtKB-KW"/>
</dbReference>
<dbReference type="GO" id="GO:0000793">
    <property type="term" value="C:condensed chromosome"/>
    <property type="evidence" value="ECO:0007669"/>
    <property type="project" value="TreeGrafter"/>
</dbReference>
<dbReference type="InterPro" id="IPR025977">
    <property type="entry name" value="Cnd3_C"/>
</dbReference>
<organism evidence="10 11">
    <name type="scientific">Dioscorea cayennensis subsp. rotundata</name>
    <name type="common">White Guinea yam</name>
    <name type="synonym">Dioscorea rotundata</name>
    <dbReference type="NCBI Taxonomy" id="55577"/>
    <lineage>
        <taxon>Eukaryota</taxon>
        <taxon>Viridiplantae</taxon>
        <taxon>Streptophyta</taxon>
        <taxon>Embryophyta</taxon>
        <taxon>Tracheophyta</taxon>
        <taxon>Spermatophyta</taxon>
        <taxon>Magnoliopsida</taxon>
        <taxon>Liliopsida</taxon>
        <taxon>Dioscoreales</taxon>
        <taxon>Dioscoreaceae</taxon>
        <taxon>Dioscorea</taxon>
    </lineage>
</organism>
<feature type="region of interest" description="Disordered" evidence="8">
    <location>
        <begin position="937"/>
        <end position="1037"/>
    </location>
</feature>
<keyword evidence="4" id="KW-0132">Cell division</keyword>
<dbReference type="GO" id="GO:0000796">
    <property type="term" value="C:condensin complex"/>
    <property type="evidence" value="ECO:0007669"/>
    <property type="project" value="InterPro"/>
</dbReference>
<comment type="similarity">
    <text evidence="2">Belongs to the CND3 (condensin subunit 3) family.</text>
</comment>